<organism evidence="1">
    <name type="scientific">Staphylothermus marinus</name>
    <dbReference type="NCBI Taxonomy" id="2280"/>
    <lineage>
        <taxon>Archaea</taxon>
        <taxon>Thermoproteota</taxon>
        <taxon>Thermoprotei</taxon>
        <taxon>Desulfurococcales</taxon>
        <taxon>Desulfurococcaceae</taxon>
        <taxon>Staphylothermus</taxon>
    </lineage>
</organism>
<dbReference type="InterPro" id="IPR036388">
    <property type="entry name" value="WH-like_DNA-bd_sf"/>
</dbReference>
<proteinExistence type="predicted"/>
<dbReference type="SUPFAM" id="SSF46785">
    <property type="entry name" value="Winged helix' DNA-binding domain"/>
    <property type="match status" value="1"/>
</dbReference>
<comment type="caution">
    <text evidence="1">The sequence shown here is derived from an EMBL/GenBank/DDBJ whole genome shotgun (WGS) entry which is preliminary data.</text>
</comment>
<sequence length="114" mass="13109">MNETKALDRLQRKLTIENLWLYIMKSLIDAKQPLSGYDIKIQLRENFGINPPAITVYTVIYRMVREGLIGKVNGNNGVKYVPREKGLYAFNKALNFLKQTYSKLAGVVEDEKID</sequence>
<dbReference type="AlphaFoldDB" id="A0A7C4HDN4"/>
<accession>A0A7C4HDN4</accession>
<dbReference type="EMBL" id="DTBJ01000051">
    <property type="protein sequence ID" value="HGM59087.1"/>
    <property type="molecule type" value="Genomic_DNA"/>
</dbReference>
<gene>
    <name evidence="1" type="ORF">ENU14_05860</name>
</gene>
<dbReference type="InterPro" id="IPR036390">
    <property type="entry name" value="WH_DNA-bd_sf"/>
</dbReference>
<reference evidence="1" key="1">
    <citation type="journal article" date="2020" name="mSystems">
        <title>Genome- and Community-Level Interaction Insights into Carbon Utilization and Element Cycling Functions of Hydrothermarchaeota in Hydrothermal Sediment.</title>
        <authorList>
            <person name="Zhou Z."/>
            <person name="Liu Y."/>
            <person name="Xu W."/>
            <person name="Pan J."/>
            <person name="Luo Z.H."/>
            <person name="Li M."/>
        </authorList>
    </citation>
    <scope>NUCLEOTIDE SEQUENCE [LARGE SCALE GENOMIC DNA]</scope>
    <source>
        <strain evidence="1">SpSt-642</strain>
    </source>
</reference>
<protein>
    <submittedName>
        <fullName evidence="1">PadR family transcriptional regulator</fullName>
    </submittedName>
</protein>
<dbReference type="Gene3D" id="1.10.10.10">
    <property type="entry name" value="Winged helix-like DNA-binding domain superfamily/Winged helix DNA-binding domain"/>
    <property type="match status" value="1"/>
</dbReference>
<name>A0A7C4HDN4_STAMA</name>
<evidence type="ECO:0000313" key="1">
    <source>
        <dbReference type="EMBL" id="HGM59087.1"/>
    </source>
</evidence>